<name>A0A9W6XPJ0_9STRA</name>
<proteinExistence type="predicted"/>
<dbReference type="EMBL" id="BSXT01001607">
    <property type="protein sequence ID" value="GMF43932.1"/>
    <property type="molecule type" value="Genomic_DNA"/>
</dbReference>
<reference evidence="1" key="1">
    <citation type="submission" date="2023-04" db="EMBL/GenBank/DDBJ databases">
        <title>Phytophthora fragariaefolia NBRC 109709.</title>
        <authorList>
            <person name="Ichikawa N."/>
            <person name="Sato H."/>
            <person name="Tonouchi N."/>
        </authorList>
    </citation>
    <scope>NUCLEOTIDE SEQUENCE</scope>
    <source>
        <strain evidence="1">NBRC 109709</strain>
    </source>
</reference>
<protein>
    <submittedName>
        <fullName evidence="1">Unnamed protein product</fullName>
    </submittedName>
</protein>
<gene>
    <name evidence="1" type="ORF">Pfra01_001508300</name>
</gene>
<comment type="caution">
    <text evidence="1">The sequence shown here is derived from an EMBL/GenBank/DDBJ whole genome shotgun (WGS) entry which is preliminary data.</text>
</comment>
<evidence type="ECO:0000313" key="1">
    <source>
        <dbReference type="EMBL" id="GMF43932.1"/>
    </source>
</evidence>
<evidence type="ECO:0000313" key="2">
    <source>
        <dbReference type="Proteomes" id="UP001165121"/>
    </source>
</evidence>
<organism evidence="1 2">
    <name type="scientific">Phytophthora fragariaefolia</name>
    <dbReference type="NCBI Taxonomy" id="1490495"/>
    <lineage>
        <taxon>Eukaryota</taxon>
        <taxon>Sar</taxon>
        <taxon>Stramenopiles</taxon>
        <taxon>Oomycota</taxon>
        <taxon>Peronosporomycetes</taxon>
        <taxon>Peronosporales</taxon>
        <taxon>Peronosporaceae</taxon>
        <taxon>Phytophthora</taxon>
    </lineage>
</organism>
<dbReference type="Proteomes" id="UP001165121">
    <property type="component" value="Unassembled WGS sequence"/>
</dbReference>
<accession>A0A9W6XPJ0</accession>
<dbReference type="AlphaFoldDB" id="A0A9W6XPJ0"/>
<sequence>MMFYRKNYYQLHETSRYRFVILHDVLPLRLLPSPPDLQVPYLTENKLLGRHEQEAIRNSLVHLILPVDKVSIRYNMIVSSANLGWISSGESPHTHRLNSCHPCGESPLLNDRVVFSFTLGRSITVDA</sequence>
<keyword evidence="2" id="KW-1185">Reference proteome</keyword>